<evidence type="ECO:0000256" key="1">
    <source>
        <dbReference type="SAM" id="MobiDB-lite"/>
    </source>
</evidence>
<feature type="compositionally biased region" description="Polar residues" evidence="1">
    <location>
        <begin position="35"/>
        <end position="47"/>
    </location>
</feature>
<dbReference type="InterPro" id="IPR014441">
    <property type="entry name" value="UCP006425_b-propeller"/>
</dbReference>
<dbReference type="STRING" id="1457250.GCA_000755225_02279"/>
<dbReference type="RefSeq" id="WP_049993140.1">
    <property type="nucleotide sequence ID" value="NZ_CP031310.1"/>
</dbReference>
<feature type="region of interest" description="Disordered" evidence="1">
    <location>
        <begin position="28"/>
        <end position="58"/>
    </location>
</feature>
<evidence type="ECO:0000313" key="3">
    <source>
        <dbReference type="Proteomes" id="UP000296706"/>
    </source>
</evidence>
<name>A0A4D6HFI0_9EURY</name>
<sequence>MRDVKLGAIVAVALLVGSAVGAGVATVGLSDDGAKTNSVDGPTTSDDGPSDGPDMAERGVETFDSASDFQSYVRNGQQSRSGGLWGTIGPRVDLAVETTTFQADAARVSESGGSDTVDRHSSTNVQEQGIDEPDRLKTTGELMYYADRPIYRVQPFLERRDDADRRWQPPGSTHIIDSSEPAAPQQIAGINQSGNLLLSNDSLVVFQGSRLVGYDVSDAENPERIWTRTINGSVETARLVDGRIYLVTSSSVSAGSPCPVVPLSGPGGRIDCTSIYHPRQQIPVDVTYTAYTLDPSDGAVQDSVSVVGTQDRSAIYMSDNALYITYTQRTPRGELLGDAILSAQIDAPDWVENRVREVRSYNLSARATQIEIEAAINQWLQGVPEDEREQLRDDYQKGLESYVQNHRRTLTTTGIARIGVGDGLSVEATGQVPGEPLNQFSMDEHNGSLRIATTIPRQFGTKSVNDLYTLEADSLDRQGSVQGMGVDQRVYSVRYVGDTAYVVTFRQIDPFHVIDLSDPSDPEELGELELPGYSSYLHPIDEDHVLGIGEEDGRVKATLFDVTDKSTPTIDDTYYPGAGWSSIAESHHAFLIDRKHEVFFLPGNDHGYVVDYTDSELTEQTQVEIGGQPQRAAYVDDYLYVFSDRELVVMDETDWSRETSLDLDSE</sequence>
<evidence type="ECO:0000313" key="2">
    <source>
        <dbReference type="EMBL" id="QCC52824.1"/>
    </source>
</evidence>
<gene>
    <name evidence="2" type="ORF">DV733_16980</name>
</gene>
<dbReference type="GeneID" id="39849589"/>
<keyword evidence="3" id="KW-1185">Reference proteome</keyword>
<dbReference type="EMBL" id="CP031310">
    <property type="protein sequence ID" value="QCC52824.1"/>
    <property type="molecule type" value="Genomic_DNA"/>
</dbReference>
<dbReference type="PIRSF" id="PIRSF006425">
    <property type="entry name" value="UCP006425_WD40"/>
    <property type="match status" value="1"/>
</dbReference>
<dbReference type="Pfam" id="PF09826">
    <property type="entry name" value="Beta_propel"/>
    <property type="match status" value="1"/>
</dbReference>
<dbReference type="Proteomes" id="UP000296706">
    <property type="component" value="Chromosome"/>
</dbReference>
<protein>
    <recommendedName>
        <fullName evidence="4">Secreted protein containing C-terminal beta-propeller domain</fullName>
    </recommendedName>
</protein>
<organism evidence="2 3">
    <name type="scientific">Halapricum salinum</name>
    <dbReference type="NCBI Taxonomy" id="1457250"/>
    <lineage>
        <taxon>Archaea</taxon>
        <taxon>Methanobacteriati</taxon>
        <taxon>Methanobacteriota</taxon>
        <taxon>Stenosarchaea group</taxon>
        <taxon>Halobacteria</taxon>
        <taxon>Halobacteriales</taxon>
        <taxon>Haloarculaceae</taxon>
        <taxon>Halapricum</taxon>
    </lineage>
</organism>
<evidence type="ECO:0008006" key="4">
    <source>
        <dbReference type="Google" id="ProtNLM"/>
    </source>
</evidence>
<dbReference type="KEGG" id="hsn:DV733_16980"/>
<dbReference type="AlphaFoldDB" id="A0A4D6HFI0"/>
<proteinExistence type="predicted"/>
<reference evidence="2 3" key="1">
    <citation type="journal article" date="2019" name="Nat. Commun.">
        <title>A new type of DNA phosphorothioation-based antiviral system in archaea.</title>
        <authorList>
            <person name="Xiong L."/>
            <person name="Liu S."/>
            <person name="Chen S."/>
            <person name="Xiao Y."/>
            <person name="Zhu B."/>
            <person name="Gao Y."/>
            <person name="Zhang Y."/>
            <person name="Chen B."/>
            <person name="Luo J."/>
            <person name="Deng Z."/>
            <person name="Chen X."/>
            <person name="Wang L."/>
            <person name="Chen S."/>
        </authorList>
    </citation>
    <scope>NUCLEOTIDE SEQUENCE [LARGE SCALE GENOMIC DNA]</scope>
    <source>
        <strain evidence="2 3">CBA1105</strain>
    </source>
</reference>
<dbReference type="OrthoDB" id="28968at2157"/>
<accession>A0A4D6HFI0</accession>
<feature type="region of interest" description="Disordered" evidence="1">
    <location>
        <begin position="107"/>
        <end position="126"/>
    </location>
</feature>
<dbReference type="InterPro" id="IPR019198">
    <property type="entry name" value="Beta_propeller_containing"/>
</dbReference>